<sequence>MADSATRRRFQTFDDPGHREGAARISALREAMRAAGLDGFVVPRADEHQSEYVPPDAERLAWLTGFTGSAGTAVVLAAEAALFVDGRYTLQAPEQVDTAAITPVAIAETAPEAWIEAHFGAGSILGYDPWLHTPDGVARLERAVAKAGASLQPVARNPVDAVWADRPGRPAGAIVAHPPELAGESTADKLARIRAALEKAPCDALVISDPHNLAWTFNLRGADVAHTPLALGYAVVPREGRAGLYLGSERVAADLRAALAELADLRPSDAFPEALDAASARAKRVRLDSATGAYALKTRIEAAGGVADLGPDPITALKAVKNEAEIAGARAAHLRDGAAVTRFLAWLAGRAGQGGLTEIEAVEVLEDFRAETGLLRDVSFPTISGSGPNGAIVHYRVTRATDRAVGEGELFLIDSGAQYADGTTDITRTIAIGTPSPEMRERYTRVLKGHVAIAAATFPKGTTGAQIDAFARAPLWEAGLDFDHGTGHGVGAFLSVHEGPQRIAKTGTTALQPGMILSNEPGYYRAGAYGIRIENLILVEELAIPGAERPMRGFETLTLAPYDPALIEPELLSEREIAWIDAYHARVRAALSPQVDAQTRAWLDDVTRPIGGTK</sequence>
<dbReference type="InterPro" id="IPR032416">
    <property type="entry name" value="Peptidase_M24_C"/>
</dbReference>
<evidence type="ECO:0000259" key="5">
    <source>
        <dbReference type="Pfam" id="PF01321"/>
    </source>
</evidence>
<dbReference type="Pfam" id="PF16188">
    <property type="entry name" value="Peptidase_M24_C"/>
    <property type="match status" value="1"/>
</dbReference>
<keyword evidence="8" id="KW-1185">Reference proteome</keyword>
<dbReference type="Gene3D" id="3.90.230.10">
    <property type="entry name" value="Creatinase/methionine aminopeptidase superfamily"/>
    <property type="match status" value="1"/>
</dbReference>
<reference evidence="7" key="2">
    <citation type="submission" date="2021-08" db="EMBL/GenBank/DDBJ databases">
        <authorList>
            <person name="Tani A."/>
            <person name="Ola A."/>
            <person name="Ogura Y."/>
            <person name="Katsura K."/>
            <person name="Hayashi T."/>
        </authorList>
    </citation>
    <scope>NUCLEOTIDE SEQUENCE</scope>
    <source>
        <strain evidence="7">DSM 19015</strain>
    </source>
</reference>
<feature type="domain" description="Peptidase M24 C-terminal" evidence="6">
    <location>
        <begin position="551"/>
        <end position="610"/>
    </location>
</feature>
<keyword evidence="2" id="KW-0479">Metal-binding</keyword>
<dbReference type="InterPro" id="IPR029149">
    <property type="entry name" value="Creatin/AminoP/Spt16_N"/>
</dbReference>
<evidence type="ECO:0000259" key="4">
    <source>
        <dbReference type="Pfam" id="PF00557"/>
    </source>
</evidence>
<dbReference type="InterPro" id="IPR033740">
    <property type="entry name" value="Pept_M24B"/>
</dbReference>
<dbReference type="Proteomes" id="UP001055125">
    <property type="component" value="Unassembled WGS sequence"/>
</dbReference>
<comment type="similarity">
    <text evidence="1">Belongs to the peptidase M24B family.</text>
</comment>
<reference evidence="7" key="1">
    <citation type="journal article" date="2021" name="Front. Microbiol.">
        <title>Comprehensive Comparative Genomics and Phenotyping of Methylobacterium Species.</title>
        <authorList>
            <person name="Alessa O."/>
            <person name="Ogura Y."/>
            <person name="Fujitani Y."/>
            <person name="Takami H."/>
            <person name="Hayashi T."/>
            <person name="Sahin N."/>
            <person name="Tani A."/>
        </authorList>
    </citation>
    <scope>NUCLEOTIDE SEQUENCE</scope>
    <source>
        <strain evidence="7">DSM 19015</strain>
    </source>
</reference>
<dbReference type="RefSeq" id="WP_238244940.1">
    <property type="nucleotide sequence ID" value="NZ_BPQP01000047.1"/>
</dbReference>
<dbReference type="CDD" id="cd01085">
    <property type="entry name" value="APP"/>
    <property type="match status" value="1"/>
</dbReference>
<dbReference type="Gene3D" id="3.40.350.10">
    <property type="entry name" value="Creatinase/prolidase N-terminal domain"/>
    <property type="match status" value="2"/>
</dbReference>
<keyword evidence="3" id="KW-0378">Hydrolase</keyword>
<name>A0ABQ4S057_9HYPH</name>
<evidence type="ECO:0000259" key="6">
    <source>
        <dbReference type="Pfam" id="PF16188"/>
    </source>
</evidence>
<feature type="domain" description="Creatinase N-terminal" evidence="5">
    <location>
        <begin position="24"/>
        <end position="153"/>
    </location>
</feature>
<dbReference type="EMBL" id="BPQP01000047">
    <property type="protein sequence ID" value="GJD95803.1"/>
    <property type="molecule type" value="Genomic_DNA"/>
</dbReference>
<feature type="domain" description="Peptidase M24" evidence="4">
    <location>
        <begin position="329"/>
        <end position="541"/>
    </location>
</feature>
<evidence type="ECO:0000313" key="7">
    <source>
        <dbReference type="EMBL" id="GJD95803.1"/>
    </source>
</evidence>
<proteinExistence type="inferred from homology"/>
<protein>
    <submittedName>
        <fullName evidence="7">Methionine aminopeptidase 1, mitochondrial</fullName>
    </submittedName>
</protein>
<comment type="caution">
    <text evidence="7">The sequence shown here is derived from an EMBL/GenBank/DDBJ whole genome shotgun (WGS) entry which is preliminary data.</text>
</comment>
<keyword evidence="7" id="KW-0031">Aminopeptidase</keyword>
<evidence type="ECO:0000256" key="1">
    <source>
        <dbReference type="ARBA" id="ARBA00008766"/>
    </source>
</evidence>
<dbReference type="Pfam" id="PF16189">
    <property type="entry name" value="Creatinase_N_2"/>
    <property type="match status" value="1"/>
</dbReference>
<dbReference type="InterPro" id="IPR000587">
    <property type="entry name" value="Creatinase_N"/>
</dbReference>
<evidence type="ECO:0000256" key="3">
    <source>
        <dbReference type="ARBA" id="ARBA00022801"/>
    </source>
</evidence>
<dbReference type="InterPro" id="IPR036005">
    <property type="entry name" value="Creatinase/aminopeptidase-like"/>
</dbReference>
<dbReference type="SUPFAM" id="SSF55920">
    <property type="entry name" value="Creatinase/aminopeptidase"/>
    <property type="match status" value="1"/>
</dbReference>
<dbReference type="PANTHER" id="PTHR43763">
    <property type="entry name" value="XAA-PRO AMINOPEPTIDASE 1"/>
    <property type="match status" value="1"/>
</dbReference>
<organism evidence="7 8">
    <name type="scientific">Methylobacterium iners</name>
    <dbReference type="NCBI Taxonomy" id="418707"/>
    <lineage>
        <taxon>Bacteria</taxon>
        <taxon>Pseudomonadati</taxon>
        <taxon>Pseudomonadota</taxon>
        <taxon>Alphaproteobacteria</taxon>
        <taxon>Hyphomicrobiales</taxon>
        <taxon>Methylobacteriaceae</taxon>
        <taxon>Methylobacterium</taxon>
    </lineage>
</organism>
<evidence type="ECO:0000313" key="8">
    <source>
        <dbReference type="Proteomes" id="UP001055125"/>
    </source>
</evidence>
<dbReference type="Pfam" id="PF01321">
    <property type="entry name" value="Creatinase_N"/>
    <property type="match status" value="1"/>
</dbReference>
<accession>A0ABQ4S057</accession>
<dbReference type="SUPFAM" id="SSF53092">
    <property type="entry name" value="Creatinase/prolidase N-terminal domain"/>
    <property type="match status" value="2"/>
</dbReference>
<dbReference type="GO" id="GO:0004177">
    <property type="term" value="F:aminopeptidase activity"/>
    <property type="evidence" value="ECO:0007669"/>
    <property type="project" value="UniProtKB-KW"/>
</dbReference>
<gene>
    <name evidence="7" type="ORF">OCOJLMKI_3018</name>
</gene>
<dbReference type="PANTHER" id="PTHR43763:SF6">
    <property type="entry name" value="XAA-PRO AMINOPEPTIDASE 1"/>
    <property type="match status" value="1"/>
</dbReference>
<evidence type="ECO:0000256" key="2">
    <source>
        <dbReference type="ARBA" id="ARBA00022723"/>
    </source>
</evidence>
<dbReference type="Pfam" id="PF00557">
    <property type="entry name" value="Peptidase_M24"/>
    <property type="match status" value="1"/>
</dbReference>
<dbReference type="InterPro" id="IPR050422">
    <property type="entry name" value="X-Pro_aminopeptidase_P"/>
</dbReference>
<keyword evidence="7" id="KW-0645">Protease</keyword>
<dbReference type="InterPro" id="IPR000994">
    <property type="entry name" value="Pept_M24"/>
</dbReference>